<proteinExistence type="predicted"/>
<evidence type="ECO:0000313" key="3">
    <source>
        <dbReference type="Proteomes" id="UP001219585"/>
    </source>
</evidence>
<keyword evidence="2" id="KW-0614">Plasmid</keyword>
<reference evidence="2" key="1">
    <citation type="submission" date="2022-11" db="EMBL/GenBank/DDBJ databases">
        <title>Lysinibacillus irui.</title>
        <authorList>
            <person name="Akintayo S.O."/>
        </authorList>
    </citation>
    <scope>NUCLEOTIDE SEQUENCE</scope>
    <source>
        <strain evidence="2">IRB4-01</strain>
        <plasmid evidence="2">unnamed</plasmid>
    </source>
</reference>
<dbReference type="AlphaFoldDB" id="A0AAJ5RQ85"/>
<organism evidence="2 3">
    <name type="scientific">Lysinibacillus irui</name>
    <dbReference type="NCBI Taxonomy" id="2998077"/>
    <lineage>
        <taxon>Bacteria</taxon>
        <taxon>Bacillati</taxon>
        <taxon>Bacillota</taxon>
        <taxon>Bacilli</taxon>
        <taxon>Bacillales</taxon>
        <taxon>Bacillaceae</taxon>
        <taxon>Lysinibacillus</taxon>
    </lineage>
</organism>
<dbReference type="KEGG" id="liu:OU989_23455"/>
<dbReference type="EMBL" id="CP113528">
    <property type="protein sequence ID" value="WDV09248.1"/>
    <property type="molecule type" value="Genomic_DNA"/>
</dbReference>
<dbReference type="SUPFAM" id="SSF69572">
    <property type="entry name" value="Activating enzymes of the ubiquitin-like proteins"/>
    <property type="match status" value="1"/>
</dbReference>
<dbReference type="GO" id="GO:0008641">
    <property type="term" value="F:ubiquitin-like modifier activating enzyme activity"/>
    <property type="evidence" value="ECO:0007669"/>
    <property type="project" value="InterPro"/>
</dbReference>
<dbReference type="Gene3D" id="3.40.50.720">
    <property type="entry name" value="NAD(P)-binding Rossmann-like Domain"/>
    <property type="match status" value="1"/>
</dbReference>
<evidence type="ECO:0000259" key="1">
    <source>
        <dbReference type="Pfam" id="PF00899"/>
    </source>
</evidence>
<dbReference type="GO" id="GO:0016779">
    <property type="term" value="F:nucleotidyltransferase activity"/>
    <property type="evidence" value="ECO:0007669"/>
    <property type="project" value="UniProtKB-KW"/>
</dbReference>
<feature type="domain" description="THIF-type NAD/FAD binding fold" evidence="1">
    <location>
        <begin position="8"/>
        <end position="143"/>
    </location>
</feature>
<gene>
    <name evidence="2" type="ORF">OU989_23455</name>
</gene>
<dbReference type="Proteomes" id="UP001219585">
    <property type="component" value="Plasmid unnamed"/>
</dbReference>
<dbReference type="RefSeq" id="WP_274797468.1">
    <property type="nucleotide sequence ID" value="NZ_CP113528.1"/>
</dbReference>
<dbReference type="CDD" id="cd01483">
    <property type="entry name" value="E1_enzyme_family"/>
    <property type="match status" value="1"/>
</dbReference>
<evidence type="ECO:0000313" key="2">
    <source>
        <dbReference type="EMBL" id="WDV09248.1"/>
    </source>
</evidence>
<name>A0AAJ5RQ85_9BACI</name>
<dbReference type="Pfam" id="PF00899">
    <property type="entry name" value="ThiF"/>
    <property type="match status" value="1"/>
</dbReference>
<dbReference type="InterPro" id="IPR035985">
    <property type="entry name" value="Ubiquitin-activating_enz"/>
</dbReference>
<protein>
    <submittedName>
        <fullName evidence="2">ThiF family adenylyltransferase</fullName>
    </submittedName>
</protein>
<keyword evidence="2" id="KW-0548">Nucleotidyltransferase</keyword>
<accession>A0AAJ5RQ85</accession>
<keyword evidence="2" id="KW-0808">Transferase</keyword>
<dbReference type="InterPro" id="IPR000594">
    <property type="entry name" value="ThiF_NAD_FAD-bd"/>
</dbReference>
<sequence length="280" mass="31904">MKILYGQNLDIVLIGVGANGSHFLRNLLQDMSLYGRDMRKNRLLIADGDKTEEKNIKNQLFTPEDIGEYKVNALAERYGDHYGIDVLAVPDYITDCDMLERLFANDGRFKILIGCVDNNRTRQLMHDYFNYVSDLLYIDVGVEGVILKEELKDYSYDEMNRMIIGSGFSGQVVVGFKTNGELILPPICDVYPNVLSDTESVFPTQNCTEILNNPQRLETNKMAAQMANIIMNNLFHTGEIYQHEILFNARYGSSNARFIEARTEKYFKELQAQSKSTAAC</sequence>
<geneLocation type="plasmid" evidence="2 3">
    <name>unnamed</name>
</geneLocation>